<keyword evidence="3" id="KW-1185">Reference proteome</keyword>
<name>A0A928VSF5_9CYAN</name>
<feature type="region of interest" description="Disordered" evidence="1">
    <location>
        <begin position="76"/>
        <end position="136"/>
    </location>
</feature>
<accession>A0A928VSF5</accession>
<dbReference type="RefSeq" id="WP_264326962.1">
    <property type="nucleotide sequence ID" value="NZ_JADEXQ010000090.1"/>
</dbReference>
<dbReference type="AlphaFoldDB" id="A0A928VSF5"/>
<protein>
    <submittedName>
        <fullName evidence="2">Uncharacterized protein</fullName>
    </submittedName>
</protein>
<feature type="compositionally biased region" description="Polar residues" evidence="1">
    <location>
        <begin position="78"/>
        <end position="89"/>
    </location>
</feature>
<organism evidence="2 3">
    <name type="scientific">Romeriopsis navalis LEGE 11480</name>
    <dbReference type="NCBI Taxonomy" id="2777977"/>
    <lineage>
        <taxon>Bacteria</taxon>
        <taxon>Bacillati</taxon>
        <taxon>Cyanobacteriota</taxon>
        <taxon>Cyanophyceae</taxon>
        <taxon>Leptolyngbyales</taxon>
        <taxon>Leptolyngbyaceae</taxon>
        <taxon>Romeriopsis</taxon>
        <taxon>Romeriopsis navalis</taxon>
    </lineage>
</organism>
<dbReference type="EMBL" id="JADEXQ010000090">
    <property type="protein sequence ID" value="MBE9032141.1"/>
    <property type="molecule type" value="Genomic_DNA"/>
</dbReference>
<evidence type="ECO:0000313" key="2">
    <source>
        <dbReference type="EMBL" id="MBE9032141.1"/>
    </source>
</evidence>
<gene>
    <name evidence="2" type="ORF">IQ266_20590</name>
</gene>
<dbReference type="PROSITE" id="PS51257">
    <property type="entry name" value="PROKAR_LIPOPROTEIN"/>
    <property type="match status" value="1"/>
</dbReference>
<reference evidence="2" key="1">
    <citation type="submission" date="2020-10" db="EMBL/GenBank/DDBJ databases">
        <authorList>
            <person name="Castelo-Branco R."/>
            <person name="Eusebio N."/>
            <person name="Adriana R."/>
            <person name="Vieira A."/>
            <person name="Brugerolle De Fraissinette N."/>
            <person name="Rezende De Castro R."/>
            <person name="Schneider M.P."/>
            <person name="Vasconcelos V."/>
            <person name="Leao P.N."/>
        </authorList>
    </citation>
    <scope>NUCLEOTIDE SEQUENCE</scope>
    <source>
        <strain evidence="2">LEGE 11480</strain>
    </source>
</reference>
<dbReference type="Proteomes" id="UP000625316">
    <property type="component" value="Unassembled WGS sequence"/>
</dbReference>
<evidence type="ECO:0000256" key="1">
    <source>
        <dbReference type="SAM" id="MobiDB-lite"/>
    </source>
</evidence>
<comment type="caution">
    <text evidence="2">The sequence shown here is derived from an EMBL/GenBank/DDBJ whole genome shotgun (WGS) entry which is preliminary data.</text>
</comment>
<evidence type="ECO:0000313" key="3">
    <source>
        <dbReference type="Proteomes" id="UP000625316"/>
    </source>
</evidence>
<sequence>MAQFQRSQFPGLTWVMTAGTIVLLGACQKPQAKQQTQAPAAAPADQIALSATSSATLPVPTVPQLTGEQLPTIPIQGLQPTTATPNPKAQATPRVNRRDPFSSGTLPSILKIKSKPANAKAAARKTATKKSPTAAKKTAVAKANAKRVATKKAVQKPRIPRFPQAVTVAASRPVAPIAVQPPITVQQMPTIAVAPPAPKNVGVPAAVLAPKSSTTPTLTAPPKQSLAEAIAITGVVQTNGRIMVIAKSPNERSTRYVQTGDSIGGQVRVKSIKMQGSGEPLVILEQNGVEVTKSIGPIR</sequence>
<proteinExistence type="predicted"/>